<proteinExistence type="inferred from homology"/>
<dbReference type="PROSITE" id="PS00067">
    <property type="entry name" value="3HCDH"/>
    <property type="match status" value="1"/>
</dbReference>
<dbReference type="Proteomes" id="UP000663848">
    <property type="component" value="Unassembled WGS sequence"/>
</dbReference>
<feature type="domain" description="3-hydroxyacyl-CoA dehydrogenase C-terminal" evidence="5">
    <location>
        <begin position="4"/>
        <end position="30"/>
    </location>
</feature>
<dbReference type="InterPro" id="IPR006180">
    <property type="entry name" value="3-OHacyl-CoA_DH_CS"/>
</dbReference>
<name>A0A822EZD3_9BILA</name>
<dbReference type="InterPro" id="IPR013328">
    <property type="entry name" value="6PGD_dom2"/>
</dbReference>
<comment type="similarity">
    <text evidence="2">Belongs to the 3-hydroxyacyl-CoA dehydrogenase family.</text>
</comment>
<comment type="caution">
    <text evidence="7">The sequence shown here is derived from an EMBL/GenBank/DDBJ whole genome shotgun (WGS) entry which is preliminary data.</text>
</comment>
<dbReference type="SUPFAM" id="SSF48179">
    <property type="entry name" value="6-phosphogluconate dehydrogenase C-terminal domain-like"/>
    <property type="match status" value="1"/>
</dbReference>
<evidence type="ECO:0000256" key="4">
    <source>
        <dbReference type="ARBA" id="ARBA00023027"/>
    </source>
</evidence>
<dbReference type="EC" id="1.1.1.35" evidence="3"/>
<sequence>DTPGFIVNRLLVPYLLEAVRMIERGDATAEGN</sequence>
<dbReference type="GO" id="GO:0006635">
    <property type="term" value="P:fatty acid beta-oxidation"/>
    <property type="evidence" value="ECO:0007669"/>
    <property type="project" value="TreeGrafter"/>
</dbReference>
<feature type="non-terminal residue" evidence="7">
    <location>
        <position position="1"/>
    </location>
</feature>
<evidence type="ECO:0000256" key="2">
    <source>
        <dbReference type="ARBA" id="ARBA00009463"/>
    </source>
</evidence>
<protein>
    <recommendedName>
        <fullName evidence="3">3-hydroxyacyl-CoA dehydrogenase</fullName>
        <ecNumber evidence="3">1.1.1.35</ecNumber>
    </recommendedName>
</protein>
<dbReference type="InterPro" id="IPR052242">
    <property type="entry name" value="Mito_3-hydroxyacyl-CoA_DH"/>
</dbReference>
<dbReference type="EMBL" id="CAJOBR010073414">
    <property type="protein sequence ID" value="CAF5106291.1"/>
    <property type="molecule type" value="Genomic_DNA"/>
</dbReference>
<evidence type="ECO:0000259" key="5">
    <source>
        <dbReference type="Pfam" id="PF00725"/>
    </source>
</evidence>
<evidence type="ECO:0000313" key="6">
    <source>
        <dbReference type="EMBL" id="CAF5106291.1"/>
    </source>
</evidence>
<evidence type="ECO:0000313" key="8">
    <source>
        <dbReference type="Proteomes" id="UP000663848"/>
    </source>
</evidence>
<dbReference type="GO" id="GO:0003857">
    <property type="term" value="F:(3S)-3-hydroxyacyl-CoA dehydrogenase (NAD+) activity"/>
    <property type="evidence" value="ECO:0007669"/>
    <property type="project" value="UniProtKB-EC"/>
</dbReference>
<accession>A0A822EZD3</accession>
<dbReference type="Pfam" id="PF00725">
    <property type="entry name" value="3HCDH"/>
    <property type="match status" value="1"/>
</dbReference>
<dbReference type="PANTHER" id="PTHR43561:SF3">
    <property type="entry name" value="HYDROXYACYL-COENZYME A DEHYDROGENASE, MITOCHONDRIAL"/>
    <property type="match status" value="1"/>
</dbReference>
<reference evidence="7" key="1">
    <citation type="submission" date="2021-02" db="EMBL/GenBank/DDBJ databases">
        <authorList>
            <person name="Nowell W R."/>
        </authorList>
    </citation>
    <scope>NUCLEOTIDE SEQUENCE</scope>
</reference>
<dbReference type="EMBL" id="CAJOBR010078044">
    <property type="protein sequence ID" value="CAF5116501.1"/>
    <property type="molecule type" value="Genomic_DNA"/>
</dbReference>
<dbReference type="PANTHER" id="PTHR43561">
    <property type="match status" value="1"/>
</dbReference>
<evidence type="ECO:0000313" key="7">
    <source>
        <dbReference type="EMBL" id="CAF5116501.1"/>
    </source>
</evidence>
<dbReference type="InterPro" id="IPR006108">
    <property type="entry name" value="3HC_DH_C"/>
</dbReference>
<dbReference type="InterPro" id="IPR008927">
    <property type="entry name" value="6-PGluconate_DH-like_C_sf"/>
</dbReference>
<gene>
    <name evidence="6" type="ORF">QYT958_LOCUS45124</name>
    <name evidence="7" type="ORF">QYT958_LOCUS45788</name>
</gene>
<keyword evidence="4" id="KW-0520">NAD</keyword>
<organism evidence="7 8">
    <name type="scientific">Rotaria socialis</name>
    <dbReference type="NCBI Taxonomy" id="392032"/>
    <lineage>
        <taxon>Eukaryota</taxon>
        <taxon>Metazoa</taxon>
        <taxon>Spiralia</taxon>
        <taxon>Gnathifera</taxon>
        <taxon>Rotifera</taxon>
        <taxon>Eurotatoria</taxon>
        <taxon>Bdelloidea</taxon>
        <taxon>Philodinida</taxon>
        <taxon>Philodinidae</taxon>
        <taxon>Rotaria</taxon>
    </lineage>
</organism>
<dbReference type="AlphaFoldDB" id="A0A822EZD3"/>
<evidence type="ECO:0000256" key="1">
    <source>
        <dbReference type="ARBA" id="ARBA00005189"/>
    </source>
</evidence>
<comment type="pathway">
    <text evidence="1">Lipid metabolism.</text>
</comment>
<dbReference type="GO" id="GO:0005739">
    <property type="term" value="C:mitochondrion"/>
    <property type="evidence" value="ECO:0007669"/>
    <property type="project" value="TreeGrafter"/>
</dbReference>
<dbReference type="Gene3D" id="1.10.1040.10">
    <property type="entry name" value="N-(1-d-carboxylethyl)-l-norvaline Dehydrogenase, domain 2"/>
    <property type="match status" value="1"/>
</dbReference>
<evidence type="ECO:0000256" key="3">
    <source>
        <dbReference type="ARBA" id="ARBA00013000"/>
    </source>
</evidence>